<dbReference type="OrthoDB" id="8527261at2"/>
<dbReference type="Proteomes" id="UP000230390">
    <property type="component" value="Unassembled WGS sequence"/>
</dbReference>
<dbReference type="EMBL" id="PDOC01000005">
    <property type="protein sequence ID" value="PIL45094.1"/>
    <property type="molecule type" value="Genomic_DNA"/>
</dbReference>
<dbReference type="RefSeq" id="WP_099788598.1">
    <property type="nucleotide sequence ID" value="NZ_JBHLYV010000032.1"/>
</dbReference>
<keyword evidence="3" id="KW-1185">Reference proteome</keyword>
<protein>
    <submittedName>
        <fullName evidence="2">Acyl carrier protein</fullName>
    </submittedName>
</protein>
<name>A0A2G8TGE3_9BURK</name>
<dbReference type="SUPFAM" id="SSF47336">
    <property type="entry name" value="ACP-like"/>
    <property type="match status" value="1"/>
</dbReference>
<sequence>MKHLDTVKLILGDSLGVNTAHLHAQSLLLGSLPELDSMAVISVIAALEDHFGIAVDDDDIRARHFATVGSLTEFVQEMLAP</sequence>
<dbReference type="AlphaFoldDB" id="A0A2G8TGE3"/>
<reference evidence="2 3" key="1">
    <citation type="submission" date="2017-10" db="EMBL/GenBank/DDBJ databases">
        <title>Massilia psychrophilum sp. nov., a novel purple-pigmented bacterium isolated from Tianshan glacier, Xinjiang Municipality, China.</title>
        <authorList>
            <person name="Wang H."/>
        </authorList>
    </citation>
    <scope>NUCLEOTIDE SEQUENCE [LARGE SCALE GENOMIC DNA]</scope>
    <source>
        <strain evidence="2 3">JCM 30074</strain>
    </source>
</reference>
<evidence type="ECO:0000259" key="1">
    <source>
        <dbReference type="PROSITE" id="PS50075"/>
    </source>
</evidence>
<dbReference type="InterPro" id="IPR009081">
    <property type="entry name" value="PP-bd_ACP"/>
</dbReference>
<dbReference type="InterPro" id="IPR036736">
    <property type="entry name" value="ACP-like_sf"/>
</dbReference>
<accession>A0A2G8TGE3</accession>
<proteinExistence type="predicted"/>
<comment type="caution">
    <text evidence="2">The sequence shown here is derived from an EMBL/GenBank/DDBJ whole genome shotgun (WGS) entry which is preliminary data.</text>
</comment>
<evidence type="ECO:0000313" key="2">
    <source>
        <dbReference type="EMBL" id="PIL45094.1"/>
    </source>
</evidence>
<organism evidence="2 3">
    <name type="scientific">Massilia eurypsychrophila</name>
    <dbReference type="NCBI Taxonomy" id="1485217"/>
    <lineage>
        <taxon>Bacteria</taxon>
        <taxon>Pseudomonadati</taxon>
        <taxon>Pseudomonadota</taxon>
        <taxon>Betaproteobacteria</taxon>
        <taxon>Burkholderiales</taxon>
        <taxon>Oxalobacteraceae</taxon>
        <taxon>Telluria group</taxon>
        <taxon>Massilia</taxon>
    </lineage>
</organism>
<feature type="domain" description="Carrier" evidence="1">
    <location>
        <begin position="1"/>
        <end position="79"/>
    </location>
</feature>
<dbReference type="Pfam" id="PF00550">
    <property type="entry name" value="PP-binding"/>
    <property type="match status" value="1"/>
</dbReference>
<dbReference type="Gene3D" id="1.10.1200.10">
    <property type="entry name" value="ACP-like"/>
    <property type="match status" value="1"/>
</dbReference>
<gene>
    <name evidence="2" type="ORF">CR105_11560</name>
</gene>
<evidence type="ECO:0000313" key="3">
    <source>
        <dbReference type="Proteomes" id="UP000230390"/>
    </source>
</evidence>
<dbReference type="PROSITE" id="PS50075">
    <property type="entry name" value="CARRIER"/>
    <property type="match status" value="1"/>
</dbReference>